<reference evidence="3" key="1">
    <citation type="journal article" date="2016" name="Nat. Commun.">
        <title>The Gonium pectorale genome demonstrates co-option of cell cycle regulation during the evolution of multicellularity.</title>
        <authorList>
            <person name="Hanschen E.R."/>
            <person name="Marriage T.N."/>
            <person name="Ferris P.J."/>
            <person name="Hamaji T."/>
            <person name="Toyoda A."/>
            <person name="Fujiyama A."/>
            <person name="Neme R."/>
            <person name="Noguchi H."/>
            <person name="Minakuchi Y."/>
            <person name="Suzuki M."/>
            <person name="Kawai-Toyooka H."/>
            <person name="Smith D.R."/>
            <person name="Sparks H."/>
            <person name="Anderson J."/>
            <person name="Bakaric R."/>
            <person name="Luria V."/>
            <person name="Karger A."/>
            <person name="Kirschner M.W."/>
            <person name="Durand P.M."/>
            <person name="Michod R.E."/>
            <person name="Nozaki H."/>
            <person name="Olson B.J."/>
        </authorList>
    </citation>
    <scope>NUCLEOTIDE SEQUENCE [LARGE SCALE GENOMIC DNA]</scope>
    <source>
        <strain evidence="3">NIES-2863</strain>
    </source>
</reference>
<sequence length="225" mass="23915">MASSGPFGFAGRLARVSSLEAKLERQLRELQTGVKLQDEELRKVNTKVDAIDGLSFSVVHLQDEAKKVKSMLEKLQSHVKDMAQTNVTAWVLEVNNTLTASLQQLQAGLSNSSTEDEKLTTRVTRTEDDLAKLSSQLDSHTSAIKTLADTLAVHQNTTLSALQQHTAAMSEALEAHRELRTRVDSIKAGPQQGAGAEAAGAGAGGAAGAAAARAGLYATEKYGMM</sequence>
<dbReference type="AlphaFoldDB" id="A0A150GSQ2"/>
<evidence type="ECO:0000313" key="2">
    <source>
        <dbReference type="EMBL" id="KXZ52843.1"/>
    </source>
</evidence>
<dbReference type="Proteomes" id="UP000075714">
    <property type="component" value="Unassembled WGS sequence"/>
</dbReference>
<dbReference type="Gene3D" id="1.10.287.1490">
    <property type="match status" value="1"/>
</dbReference>
<comment type="caution">
    <text evidence="2">The sequence shown here is derived from an EMBL/GenBank/DDBJ whole genome shotgun (WGS) entry which is preliminary data.</text>
</comment>
<keyword evidence="1" id="KW-0175">Coiled coil</keyword>
<feature type="coiled-coil region" evidence="1">
    <location>
        <begin position="20"/>
        <end position="78"/>
    </location>
</feature>
<proteinExistence type="predicted"/>
<evidence type="ECO:0000256" key="1">
    <source>
        <dbReference type="SAM" id="Coils"/>
    </source>
</evidence>
<name>A0A150GSQ2_GONPE</name>
<gene>
    <name evidence="2" type="ORF">GPECTOR_8g226</name>
</gene>
<keyword evidence="3" id="KW-1185">Reference proteome</keyword>
<organism evidence="2 3">
    <name type="scientific">Gonium pectorale</name>
    <name type="common">Green alga</name>
    <dbReference type="NCBI Taxonomy" id="33097"/>
    <lineage>
        <taxon>Eukaryota</taxon>
        <taxon>Viridiplantae</taxon>
        <taxon>Chlorophyta</taxon>
        <taxon>core chlorophytes</taxon>
        <taxon>Chlorophyceae</taxon>
        <taxon>CS clade</taxon>
        <taxon>Chlamydomonadales</taxon>
        <taxon>Volvocaceae</taxon>
        <taxon>Gonium</taxon>
    </lineage>
</organism>
<accession>A0A150GSQ2</accession>
<dbReference type="EMBL" id="LSYV01000009">
    <property type="protein sequence ID" value="KXZ52843.1"/>
    <property type="molecule type" value="Genomic_DNA"/>
</dbReference>
<dbReference type="OrthoDB" id="549864at2759"/>
<evidence type="ECO:0000313" key="3">
    <source>
        <dbReference type="Proteomes" id="UP000075714"/>
    </source>
</evidence>
<protein>
    <submittedName>
        <fullName evidence="2">Uncharacterized protein</fullName>
    </submittedName>
</protein>